<dbReference type="RefSeq" id="WP_267534771.1">
    <property type="nucleotide sequence ID" value="NZ_JAPNKA010000001.1"/>
</dbReference>
<comment type="caution">
    <text evidence="1">The sequence shown here is derived from an EMBL/GenBank/DDBJ whole genome shotgun (WGS) entry which is preliminary data.</text>
</comment>
<dbReference type="Proteomes" id="UP001207654">
    <property type="component" value="Unassembled WGS sequence"/>
</dbReference>
<sequence length="43" mass="4497">MTGTSWTDTEVLPGRPYCYSVVAAGSSNSCYTQASTCSCVTPN</sequence>
<name>A0ABT4A2I5_9BACT</name>
<keyword evidence="2" id="KW-1185">Reference proteome</keyword>
<reference evidence="1 2" key="1">
    <citation type="submission" date="2022-11" db="EMBL/GenBank/DDBJ databases">
        <title>Minimal conservation of predation-associated metabolite biosynthetic gene clusters underscores biosynthetic potential of Myxococcota including descriptions for ten novel species: Archangium lansinium sp. nov., Myxococcus landrumus sp. nov., Nannocystis bai.</title>
        <authorList>
            <person name="Ahearne A."/>
            <person name="Stevens C."/>
            <person name="Phillips K."/>
        </authorList>
    </citation>
    <scope>NUCLEOTIDE SEQUENCE [LARGE SCALE GENOMIC DNA]</scope>
    <source>
        <strain evidence="1 2">MIWBW</strain>
    </source>
</reference>
<evidence type="ECO:0000313" key="1">
    <source>
        <dbReference type="EMBL" id="MCY1075858.1"/>
    </source>
</evidence>
<evidence type="ECO:0008006" key="3">
    <source>
        <dbReference type="Google" id="ProtNLM"/>
    </source>
</evidence>
<accession>A0ABT4A2I5</accession>
<organism evidence="1 2">
    <name type="scientific">Archangium lansingense</name>
    <dbReference type="NCBI Taxonomy" id="2995310"/>
    <lineage>
        <taxon>Bacteria</taxon>
        <taxon>Pseudomonadati</taxon>
        <taxon>Myxococcota</taxon>
        <taxon>Myxococcia</taxon>
        <taxon>Myxococcales</taxon>
        <taxon>Cystobacterineae</taxon>
        <taxon>Archangiaceae</taxon>
        <taxon>Archangium</taxon>
    </lineage>
</organism>
<proteinExistence type="predicted"/>
<evidence type="ECO:0000313" key="2">
    <source>
        <dbReference type="Proteomes" id="UP001207654"/>
    </source>
</evidence>
<dbReference type="EMBL" id="JAPNKA010000001">
    <property type="protein sequence ID" value="MCY1075858.1"/>
    <property type="molecule type" value="Genomic_DNA"/>
</dbReference>
<protein>
    <recommendedName>
        <fullName evidence="3">Fibronectin type-III domain-containing protein</fullName>
    </recommendedName>
</protein>
<gene>
    <name evidence="1" type="ORF">OV287_15400</name>
</gene>